<accession>A0A542SLH1</accession>
<evidence type="ECO:0000313" key="5">
    <source>
        <dbReference type="Proteomes" id="UP000316181"/>
    </source>
</evidence>
<dbReference type="InterPro" id="IPR029063">
    <property type="entry name" value="SAM-dependent_MTases_sf"/>
</dbReference>
<dbReference type="Proteomes" id="UP000316181">
    <property type="component" value="Unassembled WGS sequence"/>
</dbReference>
<proteinExistence type="predicted"/>
<dbReference type="SUPFAM" id="SSF53335">
    <property type="entry name" value="S-adenosyl-L-methionine-dependent methyltransferases"/>
    <property type="match status" value="1"/>
</dbReference>
<dbReference type="GO" id="GO:0032259">
    <property type="term" value="P:methylation"/>
    <property type="evidence" value="ECO:0007669"/>
    <property type="project" value="UniProtKB-KW"/>
</dbReference>
<dbReference type="PANTHER" id="PTHR47816">
    <property type="entry name" value="RIBOSOMAL RNA SMALL SUBUNIT METHYLTRANSFERASE C"/>
    <property type="match status" value="1"/>
</dbReference>
<dbReference type="Pfam" id="PF05175">
    <property type="entry name" value="MTS"/>
    <property type="match status" value="1"/>
</dbReference>
<dbReference type="CDD" id="cd02440">
    <property type="entry name" value="AdoMet_MTases"/>
    <property type="match status" value="1"/>
</dbReference>
<dbReference type="InterPro" id="IPR007848">
    <property type="entry name" value="Small_mtfrase_dom"/>
</dbReference>
<evidence type="ECO:0000256" key="1">
    <source>
        <dbReference type="ARBA" id="ARBA00022603"/>
    </source>
</evidence>
<keyword evidence="2 4" id="KW-0808">Transferase</keyword>
<evidence type="ECO:0000313" key="4">
    <source>
        <dbReference type="EMBL" id="TQK75473.1"/>
    </source>
</evidence>
<name>A0A542SLH1_9MICO</name>
<dbReference type="InterPro" id="IPR046977">
    <property type="entry name" value="RsmC/RlmG"/>
</dbReference>
<dbReference type="AlphaFoldDB" id="A0A542SLH1"/>
<evidence type="ECO:0000256" key="2">
    <source>
        <dbReference type="ARBA" id="ARBA00022679"/>
    </source>
</evidence>
<evidence type="ECO:0000259" key="3">
    <source>
        <dbReference type="Pfam" id="PF05175"/>
    </source>
</evidence>
<gene>
    <name evidence="4" type="ORF">FB389_0100</name>
</gene>
<feature type="domain" description="Methyltransferase small" evidence="3">
    <location>
        <begin position="39"/>
        <end position="184"/>
    </location>
</feature>
<comment type="caution">
    <text evidence="4">The sequence shown here is derived from an EMBL/GenBank/DDBJ whole genome shotgun (WGS) entry which is preliminary data.</text>
</comment>
<dbReference type="PANTHER" id="PTHR47816:SF4">
    <property type="entry name" value="RIBOSOMAL RNA SMALL SUBUNIT METHYLTRANSFERASE C"/>
    <property type="match status" value="1"/>
</dbReference>
<dbReference type="RefSeq" id="WP_142110880.1">
    <property type="nucleotide sequence ID" value="NZ_BAAATB010000005.1"/>
</dbReference>
<dbReference type="EMBL" id="VFNV01000001">
    <property type="protein sequence ID" value="TQK75473.1"/>
    <property type="molecule type" value="Genomic_DNA"/>
</dbReference>
<protein>
    <submittedName>
        <fullName evidence="4">Methyltransferase family protein</fullName>
    </submittedName>
</protein>
<dbReference type="GO" id="GO:0008757">
    <property type="term" value="F:S-adenosylmethionine-dependent methyltransferase activity"/>
    <property type="evidence" value="ECO:0007669"/>
    <property type="project" value="InterPro"/>
</dbReference>
<organism evidence="4 5">
    <name type="scientific">Rarobacter incanus</name>
    <dbReference type="NCBI Taxonomy" id="153494"/>
    <lineage>
        <taxon>Bacteria</taxon>
        <taxon>Bacillati</taxon>
        <taxon>Actinomycetota</taxon>
        <taxon>Actinomycetes</taxon>
        <taxon>Micrococcales</taxon>
        <taxon>Rarobacteraceae</taxon>
        <taxon>Rarobacter</taxon>
    </lineage>
</organism>
<reference evidence="4 5" key="1">
    <citation type="submission" date="2019-06" db="EMBL/GenBank/DDBJ databases">
        <title>Sequencing the genomes of 1000 actinobacteria strains.</title>
        <authorList>
            <person name="Klenk H.-P."/>
        </authorList>
    </citation>
    <scope>NUCLEOTIDE SEQUENCE [LARGE SCALE GENOMIC DNA]</scope>
    <source>
        <strain evidence="4 5">DSM 10596</strain>
    </source>
</reference>
<sequence>MSTAPREAPKSDHYFVSKDEIDPAAYEYHQVQLGGAPRRIATAPGVFSREHLDAGTSVLLPVIAQHASGRTVSALDLGCGWGPVALTIAFAAGTDSTVWAIDVNERALGLTRHNAEINAVGGSVLAALPHDVPAEVTFDLIASNPPIRIGKAALHDLIRAWLSRLAVGGDAFFVVAKKLGAESLQAWLTALTNGSGIPGDTALADVAGRPFIAEVDRAAHGRGFRVLHVHRTA</sequence>
<keyword evidence="1 4" id="KW-0489">Methyltransferase</keyword>
<dbReference type="OrthoDB" id="9764961at2"/>
<keyword evidence="5" id="KW-1185">Reference proteome</keyword>
<dbReference type="Gene3D" id="3.40.50.150">
    <property type="entry name" value="Vaccinia Virus protein VP39"/>
    <property type="match status" value="1"/>
</dbReference>